<dbReference type="EMBL" id="JANIEX010000160">
    <property type="protein sequence ID" value="KAJ3572022.1"/>
    <property type="molecule type" value="Genomic_DNA"/>
</dbReference>
<comment type="caution">
    <text evidence="2">The sequence shown here is derived from an EMBL/GenBank/DDBJ whole genome shotgun (WGS) entry which is preliminary data.</text>
</comment>
<feature type="compositionally biased region" description="Polar residues" evidence="1">
    <location>
        <begin position="95"/>
        <end position="104"/>
    </location>
</feature>
<name>A0AAD5VXC6_9AGAR</name>
<keyword evidence="3" id="KW-1185">Reference proteome</keyword>
<organism evidence="2 3">
    <name type="scientific">Leucocoprinus birnbaumii</name>
    <dbReference type="NCBI Taxonomy" id="56174"/>
    <lineage>
        <taxon>Eukaryota</taxon>
        <taxon>Fungi</taxon>
        <taxon>Dikarya</taxon>
        <taxon>Basidiomycota</taxon>
        <taxon>Agaricomycotina</taxon>
        <taxon>Agaricomycetes</taxon>
        <taxon>Agaricomycetidae</taxon>
        <taxon>Agaricales</taxon>
        <taxon>Agaricineae</taxon>
        <taxon>Agaricaceae</taxon>
        <taxon>Leucocoprinus</taxon>
    </lineage>
</organism>
<proteinExistence type="predicted"/>
<evidence type="ECO:0000313" key="3">
    <source>
        <dbReference type="Proteomes" id="UP001213000"/>
    </source>
</evidence>
<accession>A0AAD5VXC6</accession>
<dbReference type="Proteomes" id="UP001213000">
    <property type="component" value="Unassembled WGS sequence"/>
</dbReference>
<dbReference type="AlphaFoldDB" id="A0AAD5VXC6"/>
<feature type="compositionally biased region" description="Acidic residues" evidence="1">
    <location>
        <begin position="132"/>
        <end position="144"/>
    </location>
</feature>
<evidence type="ECO:0000313" key="2">
    <source>
        <dbReference type="EMBL" id="KAJ3572022.1"/>
    </source>
</evidence>
<reference evidence="2" key="1">
    <citation type="submission" date="2022-07" db="EMBL/GenBank/DDBJ databases">
        <title>Genome Sequence of Leucocoprinus birnbaumii.</title>
        <authorList>
            <person name="Buettner E."/>
        </authorList>
    </citation>
    <scope>NUCLEOTIDE SEQUENCE</scope>
    <source>
        <strain evidence="2">VT141</strain>
    </source>
</reference>
<protein>
    <submittedName>
        <fullName evidence="2">Uncharacterized protein</fullName>
    </submittedName>
</protein>
<feature type="region of interest" description="Disordered" evidence="1">
    <location>
        <begin position="91"/>
        <end position="156"/>
    </location>
</feature>
<gene>
    <name evidence="2" type="ORF">NP233_g3367</name>
</gene>
<evidence type="ECO:0000256" key="1">
    <source>
        <dbReference type="SAM" id="MobiDB-lite"/>
    </source>
</evidence>
<sequence>MPEKDAAAETWEYYKVHLEDFAEIFYRISWYFEGTGSLCDSSLELVEPHDASFDFDPFPFETFSYDFTQLGISLSSPAFSHLANSNSESLARLSTPRSLPNSVPRSPLAPSQRRRSPTTRPIHYGAISNQSSDDELSSLDEDVADAPPGDVWDAPPSAFLNRSTFRPLKVPPTKHRRRLSSLLKRFSSFLHLHRNEKR</sequence>